<dbReference type="PROSITE" id="PS51892">
    <property type="entry name" value="SUBTILASE"/>
    <property type="match status" value="1"/>
</dbReference>
<dbReference type="InterPro" id="IPR050131">
    <property type="entry name" value="Peptidase_S8_subtilisin-like"/>
</dbReference>
<dbReference type="InterPro" id="IPR022398">
    <property type="entry name" value="Peptidase_S8_His-AS"/>
</dbReference>
<dbReference type="GO" id="GO:0004252">
    <property type="term" value="F:serine-type endopeptidase activity"/>
    <property type="evidence" value="ECO:0007669"/>
    <property type="project" value="UniProtKB-UniRule"/>
</dbReference>
<evidence type="ECO:0000256" key="2">
    <source>
        <dbReference type="ARBA" id="ARBA00022670"/>
    </source>
</evidence>
<feature type="domain" description="MBTPS1 third" evidence="10">
    <location>
        <begin position="691"/>
        <end position="818"/>
    </location>
</feature>
<dbReference type="Pfam" id="PF23090">
    <property type="entry name" value="MBTPS1_4th"/>
    <property type="match status" value="1"/>
</dbReference>
<dbReference type="InterPro" id="IPR000209">
    <property type="entry name" value="Peptidase_S8/S53_dom"/>
</dbReference>
<feature type="active site" description="Charge relay system" evidence="5">
    <location>
        <position position="627"/>
    </location>
</feature>
<feature type="active site" description="Charge relay system" evidence="5">
    <location>
        <position position="215"/>
    </location>
</feature>
<evidence type="ECO:0000256" key="4">
    <source>
        <dbReference type="ARBA" id="ARBA00022825"/>
    </source>
</evidence>
<keyword evidence="3 5" id="KW-0378">Hydrolase</keyword>
<dbReference type="InterPro" id="IPR036852">
    <property type="entry name" value="Peptidase_S8/S53_dom_sf"/>
</dbReference>
<protein>
    <submittedName>
        <fullName evidence="11">Uncharacterized protein</fullName>
    </submittedName>
</protein>
<dbReference type="PRINTS" id="PR00723">
    <property type="entry name" value="SUBTILISIN"/>
</dbReference>
<gene>
    <name evidence="11" type="ORF">KSP39_PZI013566</name>
</gene>
<keyword evidence="6" id="KW-0732">Signal</keyword>
<feature type="domain" description="Peptidase S8/S53" evidence="7">
    <location>
        <begin position="537"/>
        <end position="673"/>
    </location>
</feature>
<evidence type="ECO:0000256" key="1">
    <source>
        <dbReference type="ARBA" id="ARBA00011073"/>
    </source>
</evidence>
<dbReference type="Pfam" id="PF23001">
    <property type="entry name" value="MBTP1_N"/>
    <property type="match status" value="1"/>
</dbReference>
<name>A0AAP0BEM2_9ASPA</name>
<dbReference type="Proteomes" id="UP001418222">
    <property type="component" value="Unassembled WGS sequence"/>
</dbReference>
<dbReference type="SUPFAM" id="SSF52743">
    <property type="entry name" value="Subtilisin-like"/>
    <property type="match status" value="2"/>
</dbReference>
<dbReference type="PROSITE" id="PS00137">
    <property type="entry name" value="SUBTILASE_HIS"/>
    <property type="match status" value="1"/>
</dbReference>
<comment type="caution">
    <text evidence="11">The sequence shown here is derived from an EMBL/GenBank/DDBJ whole genome shotgun (WGS) entry which is preliminary data.</text>
</comment>
<dbReference type="InterPro" id="IPR057032">
    <property type="entry name" value="MBTPS1_4th"/>
</dbReference>
<dbReference type="PANTHER" id="PTHR43806:SF7">
    <property type="entry name" value="MEMBRANE-BOUND TRANSCRIPTION FACTOR SITE-1 PROTEASE"/>
    <property type="match status" value="1"/>
</dbReference>
<dbReference type="InterPro" id="IPR023828">
    <property type="entry name" value="Peptidase_S8_Ser-AS"/>
</dbReference>
<reference evidence="11 12" key="1">
    <citation type="journal article" date="2022" name="Nat. Plants">
        <title>Genomes of leafy and leafless Platanthera orchids illuminate the evolution of mycoheterotrophy.</title>
        <authorList>
            <person name="Li M.H."/>
            <person name="Liu K.W."/>
            <person name="Li Z."/>
            <person name="Lu H.C."/>
            <person name="Ye Q.L."/>
            <person name="Zhang D."/>
            <person name="Wang J.Y."/>
            <person name="Li Y.F."/>
            <person name="Zhong Z.M."/>
            <person name="Liu X."/>
            <person name="Yu X."/>
            <person name="Liu D.K."/>
            <person name="Tu X.D."/>
            <person name="Liu B."/>
            <person name="Hao Y."/>
            <person name="Liao X.Y."/>
            <person name="Jiang Y.T."/>
            <person name="Sun W.H."/>
            <person name="Chen J."/>
            <person name="Chen Y.Q."/>
            <person name="Ai Y."/>
            <person name="Zhai J.W."/>
            <person name="Wu S.S."/>
            <person name="Zhou Z."/>
            <person name="Hsiao Y.Y."/>
            <person name="Wu W.L."/>
            <person name="Chen Y.Y."/>
            <person name="Lin Y.F."/>
            <person name="Hsu J.L."/>
            <person name="Li C.Y."/>
            <person name="Wang Z.W."/>
            <person name="Zhao X."/>
            <person name="Zhong W.Y."/>
            <person name="Ma X.K."/>
            <person name="Ma L."/>
            <person name="Huang J."/>
            <person name="Chen G.Z."/>
            <person name="Huang M.Z."/>
            <person name="Huang L."/>
            <person name="Peng D.H."/>
            <person name="Luo Y.B."/>
            <person name="Zou S.Q."/>
            <person name="Chen S.P."/>
            <person name="Lan S."/>
            <person name="Tsai W.C."/>
            <person name="Van de Peer Y."/>
            <person name="Liu Z.J."/>
        </authorList>
    </citation>
    <scope>NUCLEOTIDE SEQUENCE [LARGE SCALE GENOMIC DNA]</scope>
    <source>
        <strain evidence="11">Lor287</strain>
    </source>
</reference>
<keyword evidence="4 5" id="KW-0720">Serine protease</keyword>
<dbReference type="EMBL" id="JBBWWQ010000011">
    <property type="protein sequence ID" value="KAK8936335.1"/>
    <property type="molecule type" value="Genomic_DNA"/>
</dbReference>
<dbReference type="GO" id="GO:0005794">
    <property type="term" value="C:Golgi apparatus"/>
    <property type="evidence" value="ECO:0007669"/>
    <property type="project" value="TreeGrafter"/>
</dbReference>
<evidence type="ECO:0000313" key="12">
    <source>
        <dbReference type="Proteomes" id="UP001418222"/>
    </source>
</evidence>
<evidence type="ECO:0000256" key="3">
    <source>
        <dbReference type="ARBA" id="ARBA00022801"/>
    </source>
</evidence>
<comment type="similarity">
    <text evidence="1 5">Belongs to the peptidase S8 family.</text>
</comment>
<evidence type="ECO:0000259" key="7">
    <source>
        <dbReference type="Pfam" id="PF00082"/>
    </source>
</evidence>
<feature type="chain" id="PRO_5042849911" evidence="6">
    <location>
        <begin position="28"/>
        <end position="1284"/>
    </location>
</feature>
<dbReference type="InterPro" id="IPR015500">
    <property type="entry name" value="Peptidase_S8_subtilisin-rel"/>
</dbReference>
<feature type="domain" description="Peptidase S8/S53" evidence="7">
    <location>
        <begin position="206"/>
        <end position="280"/>
    </location>
</feature>
<evidence type="ECO:0000256" key="6">
    <source>
        <dbReference type="SAM" id="SignalP"/>
    </source>
</evidence>
<organism evidence="11 12">
    <name type="scientific">Platanthera zijinensis</name>
    <dbReference type="NCBI Taxonomy" id="2320716"/>
    <lineage>
        <taxon>Eukaryota</taxon>
        <taxon>Viridiplantae</taxon>
        <taxon>Streptophyta</taxon>
        <taxon>Embryophyta</taxon>
        <taxon>Tracheophyta</taxon>
        <taxon>Spermatophyta</taxon>
        <taxon>Magnoliopsida</taxon>
        <taxon>Liliopsida</taxon>
        <taxon>Asparagales</taxon>
        <taxon>Orchidaceae</taxon>
        <taxon>Orchidoideae</taxon>
        <taxon>Orchideae</taxon>
        <taxon>Orchidinae</taxon>
        <taxon>Platanthera</taxon>
    </lineage>
</organism>
<dbReference type="PROSITE" id="PS00138">
    <property type="entry name" value="SUBTILASE_SER"/>
    <property type="match status" value="1"/>
</dbReference>
<dbReference type="Pfam" id="PF00082">
    <property type="entry name" value="Peptidase_S8"/>
    <property type="match status" value="2"/>
</dbReference>
<keyword evidence="12" id="KW-1185">Reference proteome</keyword>
<feature type="domain" description="Membrane-bound transcription factor site-1 protease-like N-terminal" evidence="8">
    <location>
        <begin position="51"/>
        <end position="127"/>
    </location>
</feature>
<feature type="signal peptide" evidence="6">
    <location>
        <begin position="1"/>
        <end position="27"/>
    </location>
</feature>
<dbReference type="Gene3D" id="3.40.50.200">
    <property type="entry name" value="Peptidase S8/S53 domain"/>
    <property type="match status" value="2"/>
</dbReference>
<dbReference type="InterPro" id="IPR057060">
    <property type="entry name" value="MBTPS1_3rd"/>
</dbReference>
<evidence type="ECO:0000313" key="11">
    <source>
        <dbReference type="EMBL" id="KAK8936335.1"/>
    </source>
</evidence>
<dbReference type="InterPro" id="IPR055143">
    <property type="entry name" value="MBTP1_N"/>
</dbReference>
<proteinExistence type="inferred from homology"/>
<evidence type="ECO:0000259" key="8">
    <source>
        <dbReference type="Pfam" id="PF23001"/>
    </source>
</evidence>
<evidence type="ECO:0000259" key="10">
    <source>
        <dbReference type="Pfam" id="PF23094"/>
    </source>
</evidence>
<sequence length="1284" mass="142672">MDLRIRPFSLSCLLCLLLAMISFPLLRFPPTSDPTSTETLAPPRVPCNETVTKNYLVRFREYRMAEEHRAYLANNLRWLSHDWRWIDRRNPASSFPTDFGVLEIGDERRPAVIGEIERLARVKDVFVDSSYLRSLFSDGRQKNDFLNLKKRPGKIFTSPSFEEEEKGSHSPVVNNSFRLERKLMTERSQVTSLFGAERLWAKGFTGAKVKMAIFDTGIRANHPHFRNIKERTNWTNEDTLNDNLGHGTFVAGVIAGEDEECLGFAPDTEIFAFRVFTDAQRPAAEGKEGPKRLQRTRTPRSLCIVGGCLASTPAGSPQTSGTSIGRTLQKRRLCSSPCQNASETSACCYFCSVSTLAAVSSFLPTDLRHRFLLPRHLRPPTRIHALFCVPTVVGLHLGTVDYTTLFRHPFSTAALLPPVFSLNCRQSTTAYLRLGGSSSLCIDRVYLGGTISLAQSLIPSAPEDAPPAHCSTIAYDFSLPAINTTGLVAAKPCGGAASFFTAIRPRGLPSTSATPATCPGAPSRSIPSDVLPHFVWEITANNIIMVSAIGNDGPLYGTLNNPADQSDVIGVGGIDYNDHIASFSSRGMSTWEIPHGYGRVKPDVVAYGRDIMGSKITTGCKSLSGTSVASPVVAGAVCLLASVIPEGSRKDLLNPASMKQALVESANKLSGPNIWSSYEILKDYKPRATIFPSVLDYEDCPYTWPFCQQPLYAGAMPVIFNATILNGMGVIGFVESQPTWHPFDEVSNLLSIRFTYSDVIWPWTGFVALHMQIKEEGSLFSGIIEGNVTLKVYSPHHGEKDGRISTCSLYLRLRVAPTPPRSKRILWDQYHNIKYPPGYIPRDSLDVRNDILDWHGDHLHTNFHIMYNMLRDNGYFVEVLGSPFTCFDAGHYGTLLMVDLEDEYFEKEIEKLRDDVVNGGLGLAVFAEWYNADSMVKMRFFDDNTRSWWTPVTGGANIPAINDLLAPLGIAFGGKILSGDFSINGEQSHYASGTDIVKFPGGGYLHSFEFQDNSETGGKQNLGVSKESSILGLVEIGAGRVVVYGDSNCLDSSHMVTNCFWLLRKMMDFTNRNVKDPMLFSDSSRISFPMHEDRSRLPSRRTDVNFSIYSGVVGRELMCYQDSRFEVWGTRGYGVQLMGRNRKLPGYPTISSHGDLNIMKRAAESNEIRDSKSERNSSGAFTRNGFSQRMDFLGLLNHDEDMPIFVATQWMISAFVAVTCKPRTILVLENAAEAETSEKRIGIRQVANYSLVLGYAERLRHHAFGEIMVFARRLRNEAKDHTYC</sequence>
<keyword evidence="2 5" id="KW-0645">Protease</keyword>
<dbReference type="GO" id="GO:0006508">
    <property type="term" value="P:proteolysis"/>
    <property type="evidence" value="ECO:0007669"/>
    <property type="project" value="UniProtKB-KW"/>
</dbReference>
<feature type="active site" description="Charge relay system" evidence="5">
    <location>
        <position position="246"/>
    </location>
</feature>
<accession>A0AAP0BEM2</accession>
<evidence type="ECO:0000259" key="9">
    <source>
        <dbReference type="Pfam" id="PF23090"/>
    </source>
</evidence>
<evidence type="ECO:0000256" key="5">
    <source>
        <dbReference type="PROSITE-ProRule" id="PRU01240"/>
    </source>
</evidence>
<feature type="domain" description="MBTPS1 fourth" evidence="9">
    <location>
        <begin position="819"/>
        <end position="1085"/>
    </location>
</feature>
<dbReference type="PANTHER" id="PTHR43806">
    <property type="entry name" value="PEPTIDASE S8"/>
    <property type="match status" value="1"/>
</dbReference>
<dbReference type="Pfam" id="PF23094">
    <property type="entry name" value="MBTPS1_3rd"/>
    <property type="match status" value="1"/>
</dbReference>